<feature type="compositionally biased region" description="Pro residues" evidence="1">
    <location>
        <begin position="1"/>
        <end position="11"/>
    </location>
</feature>
<feature type="region of interest" description="Disordered" evidence="1">
    <location>
        <begin position="1"/>
        <end position="52"/>
    </location>
</feature>
<name>G6EAM2_9SPHN</name>
<evidence type="ECO:0000313" key="3">
    <source>
        <dbReference type="Proteomes" id="UP000004030"/>
    </source>
</evidence>
<sequence length="129" mass="13788">MVEPPVVVPPPDELEPPELLPPLELPDEVPPDEVPPDEVPPDPPEEPPPEELLSPLAIEWAPSAMAKLIEPLRASAAMAMPPPAIASRRAYSAAELAVRSRRKRKIIMAPSNERQAGGSPKTSACLSST</sequence>
<feature type="compositionally biased region" description="Acidic residues" evidence="1">
    <location>
        <begin position="25"/>
        <end position="49"/>
    </location>
</feature>
<comment type="caution">
    <text evidence="2">The sequence shown here is derived from an EMBL/GenBank/DDBJ whole genome shotgun (WGS) entry which is preliminary data.</text>
</comment>
<reference evidence="2 3" key="1">
    <citation type="journal article" date="2012" name="J. Bacteriol.">
        <title>Genome sequence of benzo(a)pyrene-degrading bacterium Novosphingobium pentaromativorans US6-1.</title>
        <authorList>
            <person name="Luo Y.R."/>
            <person name="Kang S.G."/>
            <person name="Kim S.J."/>
            <person name="Kim M.R."/>
            <person name="Li N."/>
            <person name="Lee J.H."/>
            <person name="Kwon K.K."/>
        </authorList>
    </citation>
    <scope>NUCLEOTIDE SEQUENCE [LARGE SCALE GENOMIC DNA]</scope>
    <source>
        <strain evidence="2 3">US6-1</strain>
    </source>
</reference>
<dbReference type="EMBL" id="AGFM01000017">
    <property type="protein sequence ID" value="EHJ61659.1"/>
    <property type="molecule type" value="Genomic_DNA"/>
</dbReference>
<dbReference type="AlphaFoldDB" id="G6EAM2"/>
<proteinExistence type="predicted"/>
<protein>
    <submittedName>
        <fullName evidence="2">Uncharacterized protein</fullName>
    </submittedName>
</protein>
<accession>G6EAM2</accession>
<keyword evidence="3" id="KW-1185">Reference proteome</keyword>
<organism evidence="2 3">
    <name type="scientific">Novosphingobium pentaromativorans US6-1</name>
    <dbReference type="NCBI Taxonomy" id="1088721"/>
    <lineage>
        <taxon>Bacteria</taxon>
        <taxon>Pseudomonadati</taxon>
        <taxon>Pseudomonadota</taxon>
        <taxon>Alphaproteobacteria</taxon>
        <taxon>Sphingomonadales</taxon>
        <taxon>Sphingomonadaceae</taxon>
        <taxon>Novosphingobium</taxon>
    </lineage>
</organism>
<evidence type="ECO:0000313" key="2">
    <source>
        <dbReference type="EMBL" id="EHJ61659.1"/>
    </source>
</evidence>
<feature type="compositionally biased region" description="Polar residues" evidence="1">
    <location>
        <begin position="120"/>
        <end position="129"/>
    </location>
</feature>
<evidence type="ECO:0000256" key="1">
    <source>
        <dbReference type="SAM" id="MobiDB-lite"/>
    </source>
</evidence>
<dbReference type="Proteomes" id="UP000004030">
    <property type="component" value="Unassembled WGS sequence"/>
</dbReference>
<gene>
    <name evidence="2" type="ORF">NSU_1420</name>
</gene>
<feature type="region of interest" description="Disordered" evidence="1">
    <location>
        <begin position="107"/>
        <end position="129"/>
    </location>
</feature>